<dbReference type="RefSeq" id="WP_307122366.1">
    <property type="nucleotide sequence ID" value="NZ_JAUSTM010000020.1"/>
</dbReference>
<gene>
    <name evidence="15" type="ORF">J2S23_001790</name>
</gene>
<keyword evidence="2" id="KW-0813">Transport</keyword>
<proteinExistence type="predicted"/>
<dbReference type="PANTHER" id="PTHR30175:SF1">
    <property type="entry name" value="PTS SYSTEM ARBUTIN-, CELLOBIOSE-, AND SALICIN-SPECIFIC EIIBC COMPONENT-RELATED"/>
    <property type="match status" value="1"/>
</dbReference>
<feature type="transmembrane region" description="Helical" evidence="12">
    <location>
        <begin position="107"/>
        <end position="129"/>
    </location>
</feature>
<dbReference type="PANTHER" id="PTHR30175">
    <property type="entry name" value="PHOSPHOTRANSFERASE SYSTEM TRANSPORT PROTEIN"/>
    <property type="match status" value="1"/>
</dbReference>
<dbReference type="Pfam" id="PF02378">
    <property type="entry name" value="PTS_EIIC"/>
    <property type="match status" value="1"/>
</dbReference>
<comment type="caution">
    <text evidence="15">The sequence shown here is derived from an EMBL/GenBank/DDBJ whole genome shotgun (WGS) entry which is preliminary data.</text>
</comment>
<feature type="transmembrane region" description="Helical" evidence="12">
    <location>
        <begin position="361"/>
        <end position="381"/>
    </location>
</feature>
<dbReference type="InterPro" id="IPR036878">
    <property type="entry name" value="Glu_permease_IIB"/>
</dbReference>
<keyword evidence="4" id="KW-0762">Sugar transport</keyword>
<protein>
    <submittedName>
        <fullName evidence="15">PTS system beta-glucosides-specific IIC component</fullName>
    </submittedName>
</protein>
<evidence type="ECO:0000256" key="9">
    <source>
        <dbReference type="ARBA" id="ARBA00022989"/>
    </source>
</evidence>
<dbReference type="InterPro" id="IPR001996">
    <property type="entry name" value="PTS_IIB_1"/>
</dbReference>
<dbReference type="PROSITE" id="PS01035">
    <property type="entry name" value="PTS_EIIB_TYPE_1_CYS"/>
    <property type="match status" value="1"/>
</dbReference>
<dbReference type="Gene3D" id="3.30.1360.60">
    <property type="entry name" value="Glucose permease domain IIB"/>
    <property type="match status" value="1"/>
</dbReference>
<feature type="transmembrane region" description="Helical" evidence="12">
    <location>
        <begin position="388"/>
        <end position="411"/>
    </location>
</feature>
<organism evidence="15 16">
    <name type="scientific">Streptococcus moroccensis</name>
    <dbReference type="NCBI Taxonomy" id="1451356"/>
    <lineage>
        <taxon>Bacteria</taxon>
        <taxon>Bacillati</taxon>
        <taxon>Bacillota</taxon>
        <taxon>Bacilli</taxon>
        <taxon>Lactobacillales</taxon>
        <taxon>Streptococcaceae</taxon>
        <taxon>Streptococcus</taxon>
    </lineage>
</organism>
<comment type="subcellular location">
    <subcellularLocation>
        <location evidence="1">Cell membrane</location>
        <topology evidence="1">Multi-pass membrane protein</topology>
    </subcellularLocation>
</comment>
<dbReference type="InterPro" id="IPR013013">
    <property type="entry name" value="PTS_EIIC_1"/>
</dbReference>
<feature type="transmembrane region" description="Helical" evidence="12">
    <location>
        <begin position="149"/>
        <end position="170"/>
    </location>
</feature>
<evidence type="ECO:0000256" key="5">
    <source>
        <dbReference type="ARBA" id="ARBA00022679"/>
    </source>
</evidence>
<evidence type="ECO:0000313" key="15">
    <source>
        <dbReference type="EMBL" id="MDQ0223215.1"/>
    </source>
</evidence>
<feature type="transmembrane region" description="Helical" evidence="12">
    <location>
        <begin position="250"/>
        <end position="270"/>
    </location>
</feature>
<feature type="transmembrane region" description="Helical" evidence="12">
    <location>
        <begin position="290"/>
        <end position="313"/>
    </location>
</feature>
<feature type="active site" description="Phosphocysteine intermediate; for EIIB activity" evidence="11">
    <location>
        <position position="26"/>
    </location>
</feature>
<reference evidence="15 16" key="1">
    <citation type="submission" date="2023-07" db="EMBL/GenBank/DDBJ databases">
        <title>Genomic Encyclopedia of Type Strains, Phase IV (KMG-IV): sequencing the most valuable type-strain genomes for metagenomic binning, comparative biology and taxonomic classification.</title>
        <authorList>
            <person name="Goeker M."/>
        </authorList>
    </citation>
    <scope>NUCLEOTIDE SEQUENCE [LARGE SCALE GENOMIC DNA]</scope>
    <source>
        <strain evidence="15 16">DSM 105143</strain>
    </source>
</reference>
<evidence type="ECO:0000313" key="16">
    <source>
        <dbReference type="Proteomes" id="UP001223079"/>
    </source>
</evidence>
<name>A0ABT9YTX9_9STRE</name>
<keyword evidence="16" id="KW-1185">Reference proteome</keyword>
<evidence type="ECO:0000256" key="4">
    <source>
        <dbReference type="ARBA" id="ARBA00022597"/>
    </source>
</evidence>
<evidence type="ECO:0000256" key="11">
    <source>
        <dbReference type="PROSITE-ProRule" id="PRU00421"/>
    </source>
</evidence>
<keyword evidence="7 12" id="KW-0812">Transmembrane</keyword>
<dbReference type="InterPro" id="IPR018113">
    <property type="entry name" value="PTrfase_EIIB_Cys"/>
</dbReference>
<evidence type="ECO:0000256" key="3">
    <source>
        <dbReference type="ARBA" id="ARBA00022475"/>
    </source>
</evidence>
<dbReference type="CDD" id="cd00212">
    <property type="entry name" value="PTS_IIB_glc"/>
    <property type="match status" value="1"/>
</dbReference>
<dbReference type="Proteomes" id="UP001223079">
    <property type="component" value="Unassembled WGS sequence"/>
</dbReference>
<evidence type="ECO:0000256" key="1">
    <source>
        <dbReference type="ARBA" id="ARBA00004651"/>
    </source>
</evidence>
<accession>A0ABT9YTX9</accession>
<evidence type="ECO:0000259" key="13">
    <source>
        <dbReference type="PROSITE" id="PS51098"/>
    </source>
</evidence>
<keyword evidence="3" id="KW-1003">Cell membrane</keyword>
<evidence type="ECO:0000256" key="10">
    <source>
        <dbReference type="ARBA" id="ARBA00023136"/>
    </source>
</evidence>
<evidence type="ECO:0000256" key="6">
    <source>
        <dbReference type="ARBA" id="ARBA00022683"/>
    </source>
</evidence>
<dbReference type="InterPro" id="IPR050558">
    <property type="entry name" value="PTS_Sugar-Specific_Components"/>
</dbReference>
<keyword evidence="6" id="KW-0598">Phosphotransferase system</keyword>
<dbReference type="Pfam" id="PF00367">
    <property type="entry name" value="PTS_EIIB"/>
    <property type="match status" value="1"/>
</dbReference>
<dbReference type="SUPFAM" id="SSF55604">
    <property type="entry name" value="Glucose permease domain IIB"/>
    <property type="match status" value="1"/>
</dbReference>
<keyword evidence="9 12" id="KW-1133">Transmembrane helix</keyword>
<dbReference type="PROSITE" id="PS51098">
    <property type="entry name" value="PTS_EIIB_TYPE_1"/>
    <property type="match status" value="1"/>
</dbReference>
<evidence type="ECO:0000256" key="2">
    <source>
        <dbReference type="ARBA" id="ARBA00022448"/>
    </source>
</evidence>
<keyword evidence="8" id="KW-0418">Kinase</keyword>
<evidence type="ECO:0000256" key="8">
    <source>
        <dbReference type="ARBA" id="ARBA00022777"/>
    </source>
</evidence>
<dbReference type="InterPro" id="IPR003352">
    <property type="entry name" value="PTS_EIIC"/>
</dbReference>
<evidence type="ECO:0000256" key="12">
    <source>
        <dbReference type="SAM" id="Phobius"/>
    </source>
</evidence>
<dbReference type="PROSITE" id="PS51103">
    <property type="entry name" value="PTS_EIIC_TYPE_1"/>
    <property type="match status" value="1"/>
</dbReference>
<feature type="domain" description="PTS EIIC type-1" evidence="14">
    <location>
        <begin position="122"/>
        <end position="463"/>
    </location>
</feature>
<keyword evidence="10 12" id="KW-0472">Membrane</keyword>
<feature type="transmembrane region" description="Helical" evidence="12">
    <location>
        <begin position="182"/>
        <end position="200"/>
    </location>
</feature>
<keyword evidence="5" id="KW-0808">Transferase</keyword>
<feature type="domain" description="PTS EIIB type-1" evidence="13">
    <location>
        <begin position="4"/>
        <end position="86"/>
    </location>
</feature>
<feature type="transmembrane region" description="Helical" evidence="12">
    <location>
        <begin position="220"/>
        <end position="238"/>
    </location>
</feature>
<evidence type="ECO:0000256" key="7">
    <source>
        <dbReference type="ARBA" id="ARBA00022692"/>
    </source>
</evidence>
<sequence length="463" mass="50017">MSTKQLASDIFEAVGGTSNINSVMHCMTRLRLSLKNESIVNDETVKALDGVLGVAHSNGQYQIIIGPSVAKVFDDFTLLGNFDKSPQIEENLDDTEKWTFKKVGKSILNYMSNCMTPLIPVLITAGLFKALNSVLGPGILNLYSETDDLFLFMNFVFDAGFYFMPIYVGVNAAKQLKVEPMLGGMLGGFLIVPGFVNMVTDGTKFTPLGINVSLVNYGQTVIPIMVSVYVMSIIFKFFKKVMPDSITTLATPFFTMLLTIPISILFLAPLGTNIGALISSSLLLIGEKTGFLGIALVAALWPFLVMTGMHLALMMPMMASYFETGVSQGILLSGAYAVWAIYGVALGAFFRLTNKEKSAAFGYFISGIVGGITEPTLYGISLKYRKNLITMMIGAAVGAAYAGIMGVEGYVMTAANFLYFLSFVGGTSINIVHGSISVILSFVVAALLSYFFGFSKEELKLPK</sequence>
<evidence type="ECO:0000259" key="14">
    <source>
        <dbReference type="PROSITE" id="PS51103"/>
    </source>
</evidence>
<dbReference type="EMBL" id="JAUSTM010000020">
    <property type="protein sequence ID" value="MDQ0223215.1"/>
    <property type="molecule type" value="Genomic_DNA"/>
</dbReference>
<feature type="transmembrane region" description="Helical" evidence="12">
    <location>
        <begin position="325"/>
        <end position="349"/>
    </location>
</feature>
<feature type="transmembrane region" description="Helical" evidence="12">
    <location>
        <begin position="431"/>
        <end position="453"/>
    </location>
</feature>